<name>A0AAC9SRW3_ACEPA</name>
<proteinExistence type="predicted"/>
<organism evidence="1 2">
    <name type="scientific">Acetobacter pasteurianus subsp. pasteurianus</name>
    <dbReference type="NCBI Taxonomy" id="481145"/>
    <lineage>
        <taxon>Bacteria</taxon>
        <taxon>Pseudomonadati</taxon>
        <taxon>Pseudomonadota</taxon>
        <taxon>Alphaproteobacteria</taxon>
        <taxon>Acetobacterales</taxon>
        <taxon>Acetobacteraceae</taxon>
        <taxon>Acetobacter</taxon>
    </lineage>
</organism>
<dbReference type="Proteomes" id="UP000196816">
    <property type="component" value="Chromosome"/>
</dbReference>
<protein>
    <submittedName>
        <fullName evidence="1">Uncharacterized protein</fullName>
    </submittedName>
</protein>
<reference evidence="1 2" key="1">
    <citation type="submission" date="2017-06" db="EMBL/GenBank/DDBJ databases">
        <title>Genome sequence of Acetobacter pasteurianus subsp. pasteurianus strain SRCM101468.</title>
        <authorList>
            <person name="Cho S.H."/>
        </authorList>
    </citation>
    <scope>NUCLEOTIDE SEQUENCE [LARGE SCALE GENOMIC DNA]</scope>
    <source>
        <strain evidence="1 2">SRCM101468</strain>
    </source>
</reference>
<gene>
    <name evidence="1" type="ORF">S101468_00730</name>
</gene>
<dbReference type="EMBL" id="CP021922">
    <property type="protein sequence ID" value="ASC04997.1"/>
    <property type="molecule type" value="Genomic_DNA"/>
</dbReference>
<dbReference type="RefSeq" id="WP_088364643.1">
    <property type="nucleotide sequence ID" value="NZ_CP021922.1"/>
</dbReference>
<accession>A0AAC9SRW3</accession>
<sequence length="119" mass="13272">MTETRAPFNGKKKEPIGVFVRLHDGMLNEKQIAALCNPKRSSTENILAIGTPVTGGERDYEATVAHYEAKLAERDAEIAKLREYYQAGERIFYMGLLNATPKMFSRLEKARAALKGPEA</sequence>
<evidence type="ECO:0000313" key="1">
    <source>
        <dbReference type="EMBL" id="ASC04997.1"/>
    </source>
</evidence>
<dbReference type="AlphaFoldDB" id="A0AAC9SRW3"/>
<evidence type="ECO:0000313" key="2">
    <source>
        <dbReference type="Proteomes" id="UP000196816"/>
    </source>
</evidence>